<evidence type="ECO:0000259" key="2">
    <source>
        <dbReference type="Pfam" id="PF20432"/>
    </source>
</evidence>
<sequence length="125" mass="13055">MQVAAVSEADERGAVVGKAVLRAAEQLGLSARRLAAVLGTSEPTVSRLKAGSFQLDPAGKPFELAVLLIRVFRSLDAIAGGDAGVMRAWMRSDNTALGGRPIDRVASVVGLVDVLAYLDARRALV</sequence>
<name>A0A927FTY5_9HYPH</name>
<proteinExistence type="predicted"/>
<dbReference type="AlphaFoldDB" id="A0A927FTY5"/>
<accession>A0A927FTY5</accession>
<keyword evidence="4" id="KW-1185">Reference proteome</keyword>
<dbReference type="SUPFAM" id="SSF47413">
    <property type="entry name" value="lambda repressor-like DNA-binding domains"/>
    <property type="match status" value="1"/>
</dbReference>
<dbReference type="InterPro" id="IPR010982">
    <property type="entry name" value="Lambda_DNA-bd_dom_sf"/>
</dbReference>
<gene>
    <name evidence="3" type="ORF">IC608_12270</name>
</gene>
<evidence type="ECO:0000313" key="3">
    <source>
        <dbReference type="EMBL" id="MBD8066245.1"/>
    </source>
</evidence>
<protein>
    <submittedName>
        <fullName evidence="3">DUF2384 domain-containing protein</fullName>
    </submittedName>
</protein>
<dbReference type="InterPro" id="IPR046847">
    <property type="entry name" value="Xre-like_HTH"/>
</dbReference>
<dbReference type="EMBL" id="JACYFU010000003">
    <property type="protein sequence ID" value="MBD8066245.1"/>
    <property type="molecule type" value="Genomic_DNA"/>
</dbReference>
<evidence type="ECO:0000259" key="1">
    <source>
        <dbReference type="Pfam" id="PF09722"/>
    </source>
</evidence>
<feature type="domain" description="Antitoxin Xre-like helix-turn-helix" evidence="2">
    <location>
        <begin position="11"/>
        <end position="70"/>
    </location>
</feature>
<organism evidence="3 4">
    <name type="scientific">Devosia oryzisoli</name>
    <dbReference type="NCBI Taxonomy" id="2774138"/>
    <lineage>
        <taxon>Bacteria</taxon>
        <taxon>Pseudomonadati</taxon>
        <taxon>Pseudomonadota</taxon>
        <taxon>Alphaproteobacteria</taxon>
        <taxon>Hyphomicrobiales</taxon>
        <taxon>Devosiaceae</taxon>
        <taxon>Devosia</taxon>
    </lineage>
</organism>
<dbReference type="RefSeq" id="WP_191775752.1">
    <property type="nucleotide sequence ID" value="NZ_JACYFU010000003.1"/>
</dbReference>
<dbReference type="Pfam" id="PF09722">
    <property type="entry name" value="Xre_MbcA_ParS_C"/>
    <property type="match status" value="1"/>
</dbReference>
<reference evidence="3" key="1">
    <citation type="submission" date="2020-09" db="EMBL/GenBank/DDBJ databases">
        <title>Genome seq and assembly of Devosia sp.</title>
        <authorList>
            <person name="Chhetri G."/>
        </authorList>
    </citation>
    <scope>NUCLEOTIDE SEQUENCE</scope>
    <source>
        <strain evidence="3">PTR5</strain>
    </source>
</reference>
<dbReference type="Pfam" id="PF20432">
    <property type="entry name" value="Xre-like-HTH"/>
    <property type="match status" value="1"/>
</dbReference>
<evidence type="ECO:0000313" key="4">
    <source>
        <dbReference type="Proteomes" id="UP000654108"/>
    </source>
</evidence>
<feature type="domain" description="Antitoxin Xre/MbcA/ParS-like toxin-binding" evidence="1">
    <location>
        <begin position="74"/>
        <end position="122"/>
    </location>
</feature>
<comment type="caution">
    <text evidence="3">The sequence shown here is derived from an EMBL/GenBank/DDBJ whole genome shotgun (WGS) entry which is preliminary data.</text>
</comment>
<dbReference type="GO" id="GO:0003677">
    <property type="term" value="F:DNA binding"/>
    <property type="evidence" value="ECO:0007669"/>
    <property type="project" value="InterPro"/>
</dbReference>
<dbReference type="Proteomes" id="UP000654108">
    <property type="component" value="Unassembled WGS sequence"/>
</dbReference>
<dbReference type="InterPro" id="IPR024467">
    <property type="entry name" value="Xre/MbcA/ParS-like_toxin-bd"/>
</dbReference>